<reference evidence="2" key="2">
    <citation type="journal article" date="2015" name="Data Brief">
        <title>Shoot transcriptome of the giant reed, Arundo donax.</title>
        <authorList>
            <person name="Barrero R.A."/>
            <person name="Guerrero F.D."/>
            <person name="Moolhuijzen P."/>
            <person name="Goolsby J.A."/>
            <person name="Tidwell J."/>
            <person name="Bellgard S.E."/>
            <person name="Bellgard M.I."/>
        </authorList>
    </citation>
    <scope>NUCLEOTIDE SEQUENCE</scope>
    <source>
        <tissue evidence="2">Shoot tissue taken approximately 20 cm above the soil surface</tissue>
    </source>
</reference>
<evidence type="ECO:0000313" key="2">
    <source>
        <dbReference type="EMBL" id="JAD64915.1"/>
    </source>
</evidence>
<reference evidence="2" key="1">
    <citation type="submission" date="2014-09" db="EMBL/GenBank/DDBJ databases">
        <authorList>
            <person name="Magalhaes I.L.F."/>
            <person name="Oliveira U."/>
            <person name="Santos F.R."/>
            <person name="Vidigal T.H.D.A."/>
            <person name="Brescovit A.D."/>
            <person name="Santos A.J."/>
        </authorList>
    </citation>
    <scope>NUCLEOTIDE SEQUENCE</scope>
    <source>
        <tissue evidence="2">Shoot tissue taken approximately 20 cm above the soil surface</tissue>
    </source>
</reference>
<sequence length="21" mass="2168">MPTAAQLRSASSSSSLVTWST</sequence>
<protein>
    <submittedName>
        <fullName evidence="2">Uncharacterized protein</fullName>
    </submittedName>
</protein>
<proteinExistence type="predicted"/>
<feature type="region of interest" description="Disordered" evidence="1">
    <location>
        <begin position="1"/>
        <end position="21"/>
    </location>
</feature>
<dbReference type="EMBL" id="GBRH01232980">
    <property type="protein sequence ID" value="JAD64915.1"/>
    <property type="molecule type" value="Transcribed_RNA"/>
</dbReference>
<name>A0A0A9BUR6_ARUDO</name>
<organism evidence="2">
    <name type="scientific">Arundo donax</name>
    <name type="common">Giant reed</name>
    <name type="synonym">Donax arundinaceus</name>
    <dbReference type="NCBI Taxonomy" id="35708"/>
    <lineage>
        <taxon>Eukaryota</taxon>
        <taxon>Viridiplantae</taxon>
        <taxon>Streptophyta</taxon>
        <taxon>Embryophyta</taxon>
        <taxon>Tracheophyta</taxon>
        <taxon>Spermatophyta</taxon>
        <taxon>Magnoliopsida</taxon>
        <taxon>Liliopsida</taxon>
        <taxon>Poales</taxon>
        <taxon>Poaceae</taxon>
        <taxon>PACMAD clade</taxon>
        <taxon>Arundinoideae</taxon>
        <taxon>Arundineae</taxon>
        <taxon>Arundo</taxon>
    </lineage>
</organism>
<evidence type="ECO:0000256" key="1">
    <source>
        <dbReference type="SAM" id="MobiDB-lite"/>
    </source>
</evidence>
<accession>A0A0A9BUR6</accession>
<dbReference type="AlphaFoldDB" id="A0A0A9BUR6"/>